<dbReference type="Gene3D" id="1.10.10.10">
    <property type="entry name" value="Winged helix-like DNA-binding domain superfamily/Winged helix DNA-binding domain"/>
    <property type="match status" value="1"/>
</dbReference>
<dbReference type="SUPFAM" id="SSF46785">
    <property type="entry name" value="Winged helix' DNA-binding domain"/>
    <property type="match status" value="1"/>
</dbReference>
<accession>A0A2U2BHG4</accession>
<evidence type="ECO:0000256" key="4">
    <source>
        <dbReference type="ARBA" id="ARBA00023125"/>
    </source>
</evidence>
<evidence type="ECO:0000256" key="5">
    <source>
        <dbReference type="ARBA" id="ARBA00023163"/>
    </source>
</evidence>
<reference evidence="7 8" key="2">
    <citation type="submission" date="2018-05" db="EMBL/GenBank/DDBJ databases">
        <authorList>
            <person name="Lanie J.A."/>
            <person name="Ng W.-L."/>
            <person name="Kazmierczak K.M."/>
            <person name="Andrzejewski T.M."/>
            <person name="Davidsen T.M."/>
            <person name="Wayne K.J."/>
            <person name="Tettelin H."/>
            <person name="Glass J.I."/>
            <person name="Rusch D."/>
            <person name="Podicherti R."/>
            <person name="Tsui H.-C.T."/>
            <person name="Winkler M.E."/>
        </authorList>
    </citation>
    <scope>NUCLEOTIDE SEQUENCE [LARGE SCALE GENOMIC DNA]</scope>
    <source>
        <strain evidence="7 8">YBY</strain>
    </source>
</reference>
<dbReference type="CDD" id="cd07377">
    <property type="entry name" value="WHTH_GntR"/>
    <property type="match status" value="1"/>
</dbReference>
<dbReference type="RefSeq" id="WP_109089650.1">
    <property type="nucleotide sequence ID" value="NZ_QEXO01000004.1"/>
</dbReference>
<dbReference type="Gene3D" id="3.40.640.10">
    <property type="entry name" value="Type I PLP-dependent aspartate aminotransferase-like (Major domain)"/>
    <property type="match status" value="1"/>
</dbReference>
<dbReference type="InterPro" id="IPR036388">
    <property type="entry name" value="WH-like_DNA-bd_sf"/>
</dbReference>
<dbReference type="Pfam" id="PF00392">
    <property type="entry name" value="GntR"/>
    <property type="match status" value="1"/>
</dbReference>
<gene>
    <name evidence="7" type="ORF">DF183_16565</name>
</gene>
<dbReference type="InterPro" id="IPR015422">
    <property type="entry name" value="PyrdxlP-dep_Trfase_small"/>
</dbReference>
<keyword evidence="4" id="KW-0238">DNA-binding</keyword>
<dbReference type="GO" id="GO:0030170">
    <property type="term" value="F:pyridoxal phosphate binding"/>
    <property type="evidence" value="ECO:0007669"/>
    <property type="project" value="InterPro"/>
</dbReference>
<feature type="domain" description="HTH gntR-type" evidence="6">
    <location>
        <begin position="5"/>
        <end position="73"/>
    </location>
</feature>
<dbReference type="PANTHER" id="PTHR46577:SF1">
    <property type="entry name" value="HTH-TYPE TRANSCRIPTIONAL REGULATORY PROTEIN GABR"/>
    <property type="match status" value="1"/>
</dbReference>
<evidence type="ECO:0000313" key="8">
    <source>
        <dbReference type="Proteomes" id="UP000245216"/>
    </source>
</evidence>
<dbReference type="GO" id="GO:0003677">
    <property type="term" value="F:DNA binding"/>
    <property type="evidence" value="ECO:0007669"/>
    <property type="project" value="UniProtKB-KW"/>
</dbReference>
<sequence>MNIQGSNAKELFDDIRQQVALGRIAPGQILPPVRELAQTLGLNRNTVALAYKRLVSAGVADAQGRRGTRIREAIRELAREGHGASSALQDLASGNPALDYLPAPTQLIAGVRGQTQALYGADPLVPELRAVCQQVFHKDTPPDTDYHVSYGAVDAIERLLQAFLLAGDKVGIEDPGYLNSINSVHTLGYKPVGIEVDSEGIVPASLEAALEDGLRALILTPRAHNPTGCSLSRTRAKQIEQILKQYPELLLMIDDHFWMLASSPYRNVIPADHLRWALIRSVSKGLGPDLRVALVASDLQTSERLSQRLASGAQWVSHLLQQMVVHGLTDADIKAQTRVAQAAYVQARADLMQALKKQSIPFWDSEEGFNLWIPLDREAEPVLAGLAARGWLVRSGQVFGVSNPAQGLRVSFANLDAKDAQRFATDLAQVLQERY</sequence>
<proteinExistence type="inferred from homology"/>
<evidence type="ECO:0000256" key="2">
    <source>
        <dbReference type="ARBA" id="ARBA00022898"/>
    </source>
</evidence>
<dbReference type="Proteomes" id="UP000245216">
    <property type="component" value="Unassembled WGS sequence"/>
</dbReference>
<dbReference type="AlphaFoldDB" id="A0A2U2BHG4"/>
<dbReference type="InterPro" id="IPR004839">
    <property type="entry name" value="Aminotransferase_I/II_large"/>
</dbReference>
<dbReference type="InterPro" id="IPR051446">
    <property type="entry name" value="HTH_trans_reg/aminotransferase"/>
</dbReference>
<comment type="similarity">
    <text evidence="1">In the C-terminal section; belongs to the class-I pyridoxal-phosphate-dependent aminotransferase family.</text>
</comment>
<dbReference type="InterPro" id="IPR015424">
    <property type="entry name" value="PyrdxlP-dep_Trfase"/>
</dbReference>
<evidence type="ECO:0000256" key="3">
    <source>
        <dbReference type="ARBA" id="ARBA00023015"/>
    </source>
</evidence>
<dbReference type="PANTHER" id="PTHR46577">
    <property type="entry name" value="HTH-TYPE TRANSCRIPTIONAL REGULATORY PROTEIN GABR"/>
    <property type="match status" value="1"/>
</dbReference>
<dbReference type="InterPro" id="IPR000524">
    <property type="entry name" value="Tscrpt_reg_HTH_GntR"/>
</dbReference>
<dbReference type="Gene3D" id="3.90.1150.10">
    <property type="entry name" value="Aspartate Aminotransferase, domain 1"/>
    <property type="match status" value="1"/>
</dbReference>
<name>A0A2U2BHG4_ALCFA</name>
<dbReference type="InterPro" id="IPR036390">
    <property type="entry name" value="WH_DNA-bd_sf"/>
</dbReference>
<dbReference type="GO" id="GO:0003700">
    <property type="term" value="F:DNA-binding transcription factor activity"/>
    <property type="evidence" value="ECO:0007669"/>
    <property type="project" value="InterPro"/>
</dbReference>
<protein>
    <submittedName>
        <fullName evidence="7">Transcriptional regulator PtsJ</fullName>
    </submittedName>
</protein>
<dbReference type="EMBL" id="QEXO01000004">
    <property type="protein sequence ID" value="PWE13417.1"/>
    <property type="molecule type" value="Genomic_DNA"/>
</dbReference>
<evidence type="ECO:0000259" key="6">
    <source>
        <dbReference type="PROSITE" id="PS50949"/>
    </source>
</evidence>
<reference evidence="7 8" key="1">
    <citation type="submission" date="2018-05" db="EMBL/GenBank/DDBJ databases">
        <title>Genome Sequence of an Efficient Indole-Degrading Bacterium, Alcaligenes sp.YBY.</title>
        <authorList>
            <person name="Yang B."/>
        </authorList>
    </citation>
    <scope>NUCLEOTIDE SEQUENCE [LARGE SCALE GENOMIC DNA]</scope>
    <source>
        <strain evidence="7 8">YBY</strain>
    </source>
</reference>
<evidence type="ECO:0000256" key="1">
    <source>
        <dbReference type="ARBA" id="ARBA00005384"/>
    </source>
</evidence>
<dbReference type="CDD" id="cd00609">
    <property type="entry name" value="AAT_like"/>
    <property type="match status" value="1"/>
</dbReference>
<dbReference type="STRING" id="511.UZ73_17645"/>
<dbReference type="Pfam" id="PF00155">
    <property type="entry name" value="Aminotran_1_2"/>
    <property type="match status" value="1"/>
</dbReference>
<dbReference type="SUPFAM" id="SSF53383">
    <property type="entry name" value="PLP-dependent transferases"/>
    <property type="match status" value="1"/>
</dbReference>
<evidence type="ECO:0000313" key="7">
    <source>
        <dbReference type="EMBL" id="PWE13417.1"/>
    </source>
</evidence>
<dbReference type="SMART" id="SM00345">
    <property type="entry name" value="HTH_GNTR"/>
    <property type="match status" value="1"/>
</dbReference>
<keyword evidence="3" id="KW-0805">Transcription regulation</keyword>
<dbReference type="PROSITE" id="PS50949">
    <property type="entry name" value="HTH_GNTR"/>
    <property type="match status" value="1"/>
</dbReference>
<keyword evidence="2" id="KW-0663">Pyridoxal phosphate</keyword>
<dbReference type="InterPro" id="IPR015421">
    <property type="entry name" value="PyrdxlP-dep_Trfase_major"/>
</dbReference>
<comment type="caution">
    <text evidence="7">The sequence shown here is derived from an EMBL/GenBank/DDBJ whole genome shotgun (WGS) entry which is preliminary data.</text>
</comment>
<keyword evidence="5" id="KW-0804">Transcription</keyword>
<organism evidence="7 8">
    <name type="scientific">Alcaligenes faecalis</name>
    <dbReference type="NCBI Taxonomy" id="511"/>
    <lineage>
        <taxon>Bacteria</taxon>
        <taxon>Pseudomonadati</taxon>
        <taxon>Pseudomonadota</taxon>
        <taxon>Betaproteobacteria</taxon>
        <taxon>Burkholderiales</taxon>
        <taxon>Alcaligenaceae</taxon>
        <taxon>Alcaligenes</taxon>
    </lineage>
</organism>